<dbReference type="Pfam" id="PF01381">
    <property type="entry name" value="HTH_3"/>
    <property type="match status" value="1"/>
</dbReference>
<dbReference type="CDD" id="cd00093">
    <property type="entry name" value="HTH_XRE"/>
    <property type="match status" value="1"/>
</dbReference>
<dbReference type="Pfam" id="PF00717">
    <property type="entry name" value="Peptidase_S24"/>
    <property type="match status" value="1"/>
</dbReference>
<evidence type="ECO:0000259" key="1">
    <source>
        <dbReference type="PROSITE" id="PS50943"/>
    </source>
</evidence>
<name>A0ABS7D9R8_9BACL</name>
<feature type="domain" description="HTH cro/C1-type" evidence="1">
    <location>
        <begin position="18"/>
        <end position="72"/>
    </location>
</feature>
<protein>
    <submittedName>
        <fullName evidence="2">Helix-turn-helix domain-containing protein</fullName>
    </submittedName>
</protein>
<dbReference type="Gene3D" id="1.10.260.40">
    <property type="entry name" value="lambda repressor-like DNA-binding domains"/>
    <property type="match status" value="1"/>
</dbReference>
<dbReference type="InterPro" id="IPR036286">
    <property type="entry name" value="LexA/Signal_pep-like_sf"/>
</dbReference>
<gene>
    <name evidence="2" type="ORF">K0T92_14300</name>
</gene>
<comment type="caution">
    <text evidence="2">The sequence shown here is derived from an EMBL/GenBank/DDBJ whole genome shotgun (WGS) entry which is preliminary data.</text>
</comment>
<dbReference type="InterPro" id="IPR010982">
    <property type="entry name" value="Lambda_DNA-bd_dom_sf"/>
</dbReference>
<dbReference type="CDD" id="cd06529">
    <property type="entry name" value="S24_LexA-like"/>
    <property type="match status" value="1"/>
</dbReference>
<reference evidence="2 3" key="1">
    <citation type="submission" date="2021-07" db="EMBL/GenBank/DDBJ databases">
        <title>Paenibacillus radiodurans sp. nov., isolated from the southeastern edge of Tengger Desert.</title>
        <authorList>
            <person name="Zhang G."/>
        </authorList>
    </citation>
    <scope>NUCLEOTIDE SEQUENCE [LARGE SCALE GENOMIC DNA]</scope>
    <source>
        <strain evidence="2 3">DT7-4</strain>
    </source>
</reference>
<dbReference type="EMBL" id="JAHZIJ010000009">
    <property type="protein sequence ID" value="MBW7475913.1"/>
    <property type="molecule type" value="Genomic_DNA"/>
</dbReference>
<accession>A0ABS7D9R8</accession>
<sequence>MTNSSDSKLFYIHVGKNIKKYRDLRNYSLQALAEKIGLTKKTIQRYENGEIKIDMNRLSDIAEALEVSVSQLTQGAQSFLGMEMVEVPIYGEIRAGYNSLAREDIVGYEIMSKDSMQDGEYFYLIVKGDSMVEEGIHEGMRVLVKSQNNCEQGKIAVVIVDGEEGTLKRVYYEGDTVVLRASNRNVPPRILPINEVMIQGQVKKVEFDV</sequence>
<dbReference type="InterPro" id="IPR050077">
    <property type="entry name" value="LexA_repressor"/>
</dbReference>
<proteinExistence type="predicted"/>
<dbReference type="Gene3D" id="2.10.109.10">
    <property type="entry name" value="Umud Fragment, subunit A"/>
    <property type="match status" value="1"/>
</dbReference>
<dbReference type="SUPFAM" id="SSF51306">
    <property type="entry name" value="LexA/Signal peptidase"/>
    <property type="match status" value="1"/>
</dbReference>
<evidence type="ECO:0000313" key="2">
    <source>
        <dbReference type="EMBL" id="MBW7475913.1"/>
    </source>
</evidence>
<keyword evidence="3" id="KW-1185">Reference proteome</keyword>
<evidence type="ECO:0000313" key="3">
    <source>
        <dbReference type="Proteomes" id="UP000812277"/>
    </source>
</evidence>
<dbReference type="PANTHER" id="PTHR33516">
    <property type="entry name" value="LEXA REPRESSOR"/>
    <property type="match status" value="1"/>
</dbReference>
<dbReference type="SMART" id="SM00530">
    <property type="entry name" value="HTH_XRE"/>
    <property type="match status" value="1"/>
</dbReference>
<dbReference type="PROSITE" id="PS50943">
    <property type="entry name" value="HTH_CROC1"/>
    <property type="match status" value="1"/>
</dbReference>
<dbReference type="InterPro" id="IPR015927">
    <property type="entry name" value="Peptidase_S24_S26A/B/C"/>
</dbReference>
<dbReference type="InterPro" id="IPR001387">
    <property type="entry name" value="Cro/C1-type_HTH"/>
</dbReference>
<organism evidence="2 3">
    <name type="scientific">Paenibacillus oenotherae</name>
    <dbReference type="NCBI Taxonomy" id="1435645"/>
    <lineage>
        <taxon>Bacteria</taxon>
        <taxon>Bacillati</taxon>
        <taxon>Bacillota</taxon>
        <taxon>Bacilli</taxon>
        <taxon>Bacillales</taxon>
        <taxon>Paenibacillaceae</taxon>
        <taxon>Paenibacillus</taxon>
    </lineage>
</organism>
<dbReference type="PANTHER" id="PTHR33516:SF2">
    <property type="entry name" value="LEXA REPRESSOR-RELATED"/>
    <property type="match status" value="1"/>
</dbReference>
<dbReference type="InterPro" id="IPR039418">
    <property type="entry name" value="LexA-like"/>
</dbReference>
<dbReference type="RefSeq" id="WP_219873154.1">
    <property type="nucleotide sequence ID" value="NZ_JAHZIJ010000009.1"/>
</dbReference>
<dbReference type="Proteomes" id="UP000812277">
    <property type="component" value="Unassembled WGS sequence"/>
</dbReference>
<dbReference type="SUPFAM" id="SSF47413">
    <property type="entry name" value="lambda repressor-like DNA-binding domains"/>
    <property type="match status" value="1"/>
</dbReference>